<dbReference type="EMBL" id="CP043498">
    <property type="protein sequence ID" value="QFY62449.1"/>
    <property type="molecule type" value="Genomic_DNA"/>
</dbReference>
<dbReference type="KEGG" id="rgr:FZ934_12455"/>
<evidence type="ECO:0000313" key="2">
    <source>
        <dbReference type="Proteomes" id="UP000326881"/>
    </source>
</evidence>
<protein>
    <submittedName>
        <fullName evidence="1">Uncharacterized protein</fullName>
    </submittedName>
</protein>
<name>A0A5Q0CF45_9HYPH</name>
<dbReference type="Proteomes" id="UP000326881">
    <property type="component" value="Chromosome"/>
</dbReference>
<evidence type="ECO:0000313" key="1">
    <source>
        <dbReference type="EMBL" id="QFY62449.1"/>
    </source>
</evidence>
<proteinExistence type="predicted"/>
<sequence>MMDAVLQQIVNDALTKGPTSLVPRHVALRRPIDIVNSRVLSAHDKRAILAAWASDYYAVGSEPSLRKIPGTPEPVTVDEVHSALLELDRRFSI</sequence>
<accession>A0A5Q0CF45</accession>
<keyword evidence="2" id="KW-1185">Reference proteome</keyword>
<gene>
    <name evidence="1" type="ORF">FZ934_12455</name>
</gene>
<reference evidence="1 2" key="1">
    <citation type="submission" date="2019-08" db="EMBL/GenBank/DDBJ databases">
        <title>Prosopis cineraria nodule microbiome.</title>
        <authorList>
            <person name="Ali R."/>
            <person name="Chaluvadi S.R."/>
            <person name="Wang X."/>
        </authorList>
    </citation>
    <scope>NUCLEOTIDE SEQUENCE [LARGE SCALE GENOMIC DNA]</scope>
    <source>
        <strain evidence="1 2">BG7</strain>
    </source>
</reference>
<dbReference type="AlphaFoldDB" id="A0A5Q0CF45"/>
<organism evidence="1 2">
    <name type="scientific">Rhizobium grahamii</name>
    <dbReference type="NCBI Taxonomy" id="1120045"/>
    <lineage>
        <taxon>Bacteria</taxon>
        <taxon>Pseudomonadati</taxon>
        <taxon>Pseudomonadota</taxon>
        <taxon>Alphaproteobacteria</taxon>
        <taxon>Hyphomicrobiales</taxon>
        <taxon>Rhizobiaceae</taxon>
        <taxon>Rhizobium/Agrobacterium group</taxon>
        <taxon>Rhizobium</taxon>
    </lineage>
</organism>